<dbReference type="Gene3D" id="6.10.250.690">
    <property type="match status" value="1"/>
</dbReference>
<evidence type="ECO:0000259" key="8">
    <source>
        <dbReference type="PROSITE" id="PS50110"/>
    </source>
</evidence>
<evidence type="ECO:0000259" key="9">
    <source>
        <dbReference type="PROSITE" id="PS51755"/>
    </source>
</evidence>
<protein>
    <submittedName>
        <fullName evidence="10">Response regulator transcription factor</fullName>
    </submittedName>
</protein>
<feature type="DNA-binding region" description="OmpR/PhoB-type" evidence="7">
    <location>
        <begin position="130"/>
        <end position="229"/>
    </location>
</feature>
<dbReference type="Gene3D" id="1.10.10.10">
    <property type="entry name" value="Winged helix-like DNA-binding domain superfamily/Winged helix DNA-binding domain"/>
    <property type="match status" value="1"/>
</dbReference>
<dbReference type="EMBL" id="JAUHMF010000001">
    <property type="protein sequence ID" value="MDT8897196.1"/>
    <property type="molecule type" value="Genomic_DNA"/>
</dbReference>
<dbReference type="RefSeq" id="WP_315623846.1">
    <property type="nucleotide sequence ID" value="NZ_JAUHMF010000001.1"/>
</dbReference>
<dbReference type="Proteomes" id="UP001254165">
    <property type="component" value="Unassembled WGS sequence"/>
</dbReference>
<dbReference type="InterPro" id="IPR001789">
    <property type="entry name" value="Sig_transdc_resp-reg_receiver"/>
</dbReference>
<evidence type="ECO:0000256" key="6">
    <source>
        <dbReference type="PROSITE-ProRule" id="PRU00169"/>
    </source>
</evidence>
<dbReference type="Gene3D" id="3.40.50.2300">
    <property type="match status" value="1"/>
</dbReference>
<evidence type="ECO:0000256" key="1">
    <source>
        <dbReference type="ARBA" id="ARBA00022553"/>
    </source>
</evidence>
<dbReference type="SUPFAM" id="SSF52172">
    <property type="entry name" value="CheY-like"/>
    <property type="match status" value="1"/>
</dbReference>
<dbReference type="SMART" id="SM00862">
    <property type="entry name" value="Trans_reg_C"/>
    <property type="match status" value="1"/>
</dbReference>
<dbReference type="Pfam" id="PF00486">
    <property type="entry name" value="Trans_reg_C"/>
    <property type="match status" value="1"/>
</dbReference>
<dbReference type="SMART" id="SM00448">
    <property type="entry name" value="REC"/>
    <property type="match status" value="1"/>
</dbReference>
<evidence type="ECO:0000313" key="11">
    <source>
        <dbReference type="Proteomes" id="UP001254165"/>
    </source>
</evidence>
<dbReference type="PANTHER" id="PTHR48111">
    <property type="entry name" value="REGULATOR OF RPOS"/>
    <property type="match status" value="1"/>
</dbReference>
<organism evidence="10 11">
    <name type="scientific">Thermanaerothrix solaris</name>
    <dbReference type="NCBI Taxonomy" id="3058434"/>
    <lineage>
        <taxon>Bacteria</taxon>
        <taxon>Bacillati</taxon>
        <taxon>Chloroflexota</taxon>
        <taxon>Anaerolineae</taxon>
        <taxon>Anaerolineales</taxon>
        <taxon>Anaerolineaceae</taxon>
        <taxon>Thermanaerothrix</taxon>
    </lineage>
</organism>
<evidence type="ECO:0000256" key="3">
    <source>
        <dbReference type="ARBA" id="ARBA00023015"/>
    </source>
</evidence>
<dbReference type="PANTHER" id="PTHR48111:SF1">
    <property type="entry name" value="TWO-COMPONENT RESPONSE REGULATOR ORR33"/>
    <property type="match status" value="1"/>
</dbReference>
<keyword evidence="4 7" id="KW-0238">DNA-binding</keyword>
<dbReference type="InterPro" id="IPR039420">
    <property type="entry name" value="WalR-like"/>
</dbReference>
<keyword evidence="5" id="KW-0804">Transcription</keyword>
<dbReference type="PROSITE" id="PS50110">
    <property type="entry name" value="RESPONSE_REGULATORY"/>
    <property type="match status" value="1"/>
</dbReference>
<keyword evidence="2" id="KW-0902">Two-component regulatory system</keyword>
<evidence type="ECO:0000256" key="2">
    <source>
        <dbReference type="ARBA" id="ARBA00023012"/>
    </source>
</evidence>
<evidence type="ECO:0000256" key="5">
    <source>
        <dbReference type="ARBA" id="ARBA00023163"/>
    </source>
</evidence>
<name>A0ABU3NK14_9CHLR</name>
<evidence type="ECO:0000256" key="7">
    <source>
        <dbReference type="PROSITE-ProRule" id="PRU01091"/>
    </source>
</evidence>
<dbReference type="CDD" id="cd00383">
    <property type="entry name" value="trans_reg_C"/>
    <property type="match status" value="1"/>
</dbReference>
<comment type="caution">
    <text evidence="10">The sequence shown here is derived from an EMBL/GenBank/DDBJ whole genome shotgun (WGS) entry which is preliminary data.</text>
</comment>
<dbReference type="InterPro" id="IPR001867">
    <property type="entry name" value="OmpR/PhoB-type_DNA-bd"/>
</dbReference>
<reference evidence="10 11" key="1">
    <citation type="submission" date="2023-07" db="EMBL/GenBank/DDBJ databases">
        <title>Novel species of Thermanaerothrix with wide hydrolytic capabilities.</title>
        <authorList>
            <person name="Zayulina K.S."/>
            <person name="Podosokorskaya O.A."/>
            <person name="Elcheninov A.G."/>
        </authorList>
    </citation>
    <scope>NUCLEOTIDE SEQUENCE [LARGE SCALE GENOMIC DNA]</scope>
    <source>
        <strain evidence="10 11">4228-RoL</strain>
    </source>
</reference>
<feature type="modified residue" description="4-aspartylphosphate" evidence="6">
    <location>
        <position position="53"/>
    </location>
</feature>
<evidence type="ECO:0000313" key="10">
    <source>
        <dbReference type="EMBL" id="MDT8897196.1"/>
    </source>
</evidence>
<gene>
    <name evidence="10" type="ORF">QYE77_02875</name>
</gene>
<sequence>MSRTLLLVDDDALLRRSLGFNLERAGYKVHAVATAEDALAWLKINQPDLVLLDITLPEMDGLEALRILRREWPSLPVILLTARRRELDEILGLELGADDYVTKPFDIDVLVAHIKAVLRRTESPPQPISLKPITLGDLMLDPQTRQATLRGTPLSLSPREFDVLYLLASHSPQVVSTEDLLTQVWGSEFEGQPQVVYVHIRWLREKIESDPNHPERILTVRGVGYRYVPLENRT</sequence>
<feature type="domain" description="Response regulatory" evidence="8">
    <location>
        <begin position="4"/>
        <end position="118"/>
    </location>
</feature>
<dbReference type="InterPro" id="IPR036388">
    <property type="entry name" value="WH-like_DNA-bd_sf"/>
</dbReference>
<accession>A0ABU3NK14</accession>
<dbReference type="PROSITE" id="PS51755">
    <property type="entry name" value="OMPR_PHOB"/>
    <property type="match status" value="1"/>
</dbReference>
<proteinExistence type="predicted"/>
<dbReference type="InterPro" id="IPR011006">
    <property type="entry name" value="CheY-like_superfamily"/>
</dbReference>
<keyword evidence="11" id="KW-1185">Reference proteome</keyword>
<feature type="domain" description="OmpR/PhoB-type" evidence="9">
    <location>
        <begin position="130"/>
        <end position="229"/>
    </location>
</feature>
<evidence type="ECO:0000256" key="4">
    <source>
        <dbReference type="ARBA" id="ARBA00023125"/>
    </source>
</evidence>
<keyword evidence="3" id="KW-0805">Transcription regulation</keyword>
<dbReference type="Pfam" id="PF00072">
    <property type="entry name" value="Response_reg"/>
    <property type="match status" value="1"/>
</dbReference>
<keyword evidence="1 6" id="KW-0597">Phosphoprotein</keyword>